<proteinExistence type="predicted"/>
<evidence type="ECO:0000313" key="1">
    <source>
        <dbReference type="EMBL" id="ADQ18241.1"/>
    </source>
</evidence>
<dbReference type="AlphaFoldDB" id="E4RZ22"/>
<reference evidence="1 2" key="2">
    <citation type="journal article" date="2011" name="Stand. Genomic Sci.">
        <title>Complete genome sequence of Leadbetterella byssophila type strain (4M15).</title>
        <authorList>
            <person name="Abt B."/>
            <person name="Teshima H."/>
            <person name="Lucas S."/>
            <person name="Lapidus A."/>
            <person name="Del Rio T.G."/>
            <person name="Nolan M."/>
            <person name="Tice H."/>
            <person name="Cheng J.F."/>
            <person name="Pitluck S."/>
            <person name="Liolios K."/>
            <person name="Pagani I."/>
            <person name="Ivanova N."/>
            <person name="Mavromatis K."/>
            <person name="Pati A."/>
            <person name="Tapia R."/>
            <person name="Han C."/>
            <person name="Goodwin L."/>
            <person name="Chen A."/>
            <person name="Palaniappan K."/>
            <person name="Land M."/>
            <person name="Hauser L."/>
            <person name="Chang Y.J."/>
            <person name="Jeffries C.D."/>
            <person name="Rohde M."/>
            <person name="Goker M."/>
            <person name="Tindall B.J."/>
            <person name="Detter J.C."/>
            <person name="Woyke T."/>
            <person name="Bristow J."/>
            <person name="Eisen J.A."/>
            <person name="Markowitz V."/>
            <person name="Hugenholtz P."/>
            <person name="Klenk H.P."/>
            <person name="Kyrpides N.C."/>
        </authorList>
    </citation>
    <scope>NUCLEOTIDE SEQUENCE [LARGE SCALE GENOMIC DNA]</scope>
    <source>
        <strain evidence="2">DSM 17132 / JCM 16389 / KACC 11308 / NBRC 106382 / 4M15</strain>
    </source>
</reference>
<dbReference type="EMBL" id="CP002305">
    <property type="protein sequence ID" value="ADQ18241.1"/>
    <property type="molecule type" value="Genomic_DNA"/>
</dbReference>
<dbReference type="KEGG" id="lby:Lbys_2579"/>
<reference key="1">
    <citation type="submission" date="2010-11" db="EMBL/GenBank/DDBJ databases">
        <title>The complete genome of Leadbetterella byssophila DSM 17132.</title>
        <authorList>
            <consortium name="US DOE Joint Genome Institute (JGI-PGF)"/>
            <person name="Lucas S."/>
            <person name="Copeland A."/>
            <person name="Lapidus A."/>
            <person name="Glavina del Rio T."/>
            <person name="Dalin E."/>
            <person name="Tice H."/>
            <person name="Bruce D."/>
            <person name="Goodwin L."/>
            <person name="Pitluck S."/>
            <person name="Kyrpides N."/>
            <person name="Mavromatis K."/>
            <person name="Ivanova N."/>
            <person name="Teshima H."/>
            <person name="Brettin T."/>
            <person name="Detter J.C."/>
            <person name="Han C."/>
            <person name="Tapia R."/>
            <person name="Land M."/>
            <person name="Hauser L."/>
            <person name="Markowitz V."/>
            <person name="Cheng J.-F."/>
            <person name="Hugenholtz P."/>
            <person name="Woyke T."/>
            <person name="Wu D."/>
            <person name="Tindall B."/>
            <person name="Pomrenke H.G."/>
            <person name="Brambilla E."/>
            <person name="Klenk H.-P."/>
            <person name="Eisen J.A."/>
        </authorList>
    </citation>
    <scope>NUCLEOTIDE SEQUENCE [LARGE SCALE GENOMIC DNA]</scope>
    <source>
        <strain>DSM 17132</strain>
    </source>
</reference>
<organism evidence="1 2">
    <name type="scientific">Leadbetterella byssophila (strain DSM 17132 / JCM 16389 / KACC 11308 / NBRC 106382 / 4M15)</name>
    <dbReference type="NCBI Taxonomy" id="649349"/>
    <lineage>
        <taxon>Bacteria</taxon>
        <taxon>Pseudomonadati</taxon>
        <taxon>Bacteroidota</taxon>
        <taxon>Cytophagia</taxon>
        <taxon>Cytophagales</taxon>
        <taxon>Leadbetterellaceae</taxon>
        <taxon>Leadbetterella</taxon>
    </lineage>
</organism>
<keyword evidence="2" id="KW-1185">Reference proteome</keyword>
<dbReference type="RefSeq" id="WP_013409279.1">
    <property type="nucleotide sequence ID" value="NC_014655.1"/>
</dbReference>
<name>E4RZ22_LEAB4</name>
<protein>
    <submittedName>
        <fullName evidence="1">Uncharacterized protein</fullName>
    </submittedName>
</protein>
<dbReference type="STRING" id="649349.Lbys_2579"/>
<gene>
    <name evidence="1" type="ordered locus">Lbys_2579</name>
</gene>
<dbReference type="Proteomes" id="UP000007435">
    <property type="component" value="Chromosome"/>
</dbReference>
<sequence>MFINRTKVEDVINRLLKAKNEKDIILRLQEINEVFAKYSYFIMGNIEIFPIEVESYFYHPQWFPDTYSHINELQSNRFLHPYLHRRGNKAKNKVILGKRGGIDIVLSNGTDYYFGLLIRMAELKIKGDYLSFEGPAKLKNFLLKKMDKMEDLPIELKNRVELIPRQVFHLPRINLNPLRNPAYFEQPLRTLYNLQKSKLKSKDLASIIASKKMPLTQNTIETLLGRPSTVILNGVKRILLP</sequence>
<dbReference type="HOGENOM" id="CLU_1150743_0_0_10"/>
<accession>E4RZ22</accession>
<evidence type="ECO:0000313" key="2">
    <source>
        <dbReference type="Proteomes" id="UP000007435"/>
    </source>
</evidence>
<dbReference type="eggNOG" id="ENOG502ZP34">
    <property type="taxonomic scope" value="Bacteria"/>
</dbReference>